<dbReference type="Pfam" id="PF09339">
    <property type="entry name" value="HTH_IclR"/>
    <property type="match status" value="1"/>
</dbReference>
<dbReference type="PIRSF" id="PIRSF006707">
    <property type="entry name" value="MJ1563"/>
    <property type="match status" value="1"/>
</dbReference>
<keyword evidence="3 4" id="KW-0804">Transcription</keyword>
<comment type="similarity">
    <text evidence="4">Belongs to the GbsR family.</text>
</comment>
<dbReference type="GO" id="GO:0003677">
    <property type="term" value="F:DNA binding"/>
    <property type="evidence" value="ECO:0007669"/>
    <property type="project" value="UniProtKB-UniRule"/>
</dbReference>
<dbReference type="InterPro" id="IPR005471">
    <property type="entry name" value="Tscrpt_reg_IclR_N"/>
</dbReference>
<organism evidence="6 7">
    <name type="scientific">Halovenus rubra</name>
    <dbReference type="NCBI Taxonomy" id="869890"/>
    <lineage>
        <taxon>Archaea</taxon>
        <taxon>Methanobacteriati</taxon>
        <taxon>Methanobacteriota</taxon>
        <taxon>Stenosarchaea group</taxon>
        <taxon>Halobacteria</taxon>
        <taxon>Halobacteriales</taxon>
        <taxon>Haloarculaceae</taxon>
        <taxon>Halovenus</taxon>
    </lineage>
</organism>
<evidence type="ECO:0000313" key="6">
    <source>
        <dbReference type="EMBL" id="MFC7127540.1"/>
    </source>
</evidence>
<evidence type="ECO:0000259" key="5">
    <source>
        <dbReference type="Pfam" id="PF09339"/>
    </source>
</evidence>
<dbReference type="Gene3D" id="1.10.10.10">
    <property type="entry name" value="Winged helix-like DNA-binding domain superfamily/Winged helix DNA-binding domain"/>
    <property type="match status" value="1"/>
</dbReference>
<dbReference type="AlphaFoldDB" id="A0ABD5XEB5"/>
<evidence type="ECO:0000256" key="3">
    <source>
        <dbReference type="ARBA" id="ARBA00023163"/>
    </source>
</evidence>
<dbReference type="RefSeq" id="WP_267639045.1">
    <property type="nucleotide sequence ID" value="NZ_JAODIY010000048.1"/>
</dbReference>
<name>A0ABD5XEB5_9EURY</name>
<protein>
    <recommendedName>
        <fullName evidence="4">HTH-type transcriptional regulator</fullName>
    </recommendedName>
</protein>
<proteinExistence type="inferred from homology"/>
<evidence type="ECO:0000313" key="7">
    <source>
        <dbReference type="Proteomes" id="UP001596414"/>
    </source>
</evidence>
<accession>A0ABD5XEB5</accession>
<feature type="domain" description="HTH iclR-type" evidence="5">
    <location>
        <begin position="47"/>
        <end position="83"/>
    </location>
</feature>
<reference evidence="6 7" key="1">
    <citation type="journal article" date="2014" name="Int. J. Syst. Evol. Microbiol.">
        <title>Complete genome sequence of Corynebacterium casei LMG S-19264T (=DSM 44701T), isolated from a smear-ripened cheese.</title>
        <authorList>
            <consortium name="US DOE Joint Genome Institute (JGI-PGF)"/>
            <person name="Walter F."/>
            <person name="Albersmeier A."/>
            <person name="Kalinowski J."/>
            <person name="Ruckert C."/>
        </authorList>
    </citation>
    <scope>NUCLEOTIDE SEQUENCE [LARGE SCALE GENOMIC DNA]</scope>
    <source>
        <strain evidence="6 7">CGMCC 4.7215</strain>
    </source>
</reference>
<dbReference type="PANTHER" id="PTHR38465">
    <property type="entry name" value="HTH-TYPE TRANSCRIPTIONAL REGULATOR MJ1563-RELATED"/>
    <property type="match status" value="1"/>
</dbReference>
<dbReference type="PANTHER" id="PTHR38465:SF1">
    <property type="entry name" value="HTH-TYPE TRANSCRIPTIONAL REGULATOR MJ1563-RELATED"/>
    <property type="match status" value="1"/>
</dbReference>
<keyword evidence="2 4" id="KW-0238">DNA-binding</keyword>
<evidence type="ECO:0000256" key="4">
    <source>
        <dbReference type="PIRNR" id="PIRNR006707"/>
    </source>
</evidence>
<dbReference type="InterPro" id="IPR036390">
    <property type="entry name" value="WH_DNA-bd_sf"/>
</dbReference>
<dbReference type="InterPro" id="IPR026282">
    <property type="entry name" value="MJ1563"/>
</dbReference>
<dbReference type="InterPro" id="IPR052362">
    <property type="entry name" value="HTH-GbsR_regulator"/>
</dbReference>
<evidence type="ECO:0000256" key="2">
    <source>
        <dbReference type="ARBA" id="ARBA00023125"/>
    </source>
</evidence>
<evidence type="ECO:0000256" key="1">
    <source>
        <dbReference type="ARBA" id="ARBA00023015"/>
    </source>
</evidence>
<dbReference type="InterPro" id="IPR036388">
    <property type="entry name" value="WH-like_DNA-bd_sf"/>
</dbReference>
<dbReference type="SUPFAM" id="SSF46785">
    <property type="entry name" value="Winged helix' DNA-binding domain"/>
    <property type="match status" value="1"/>
</dbReference>
<gene>
    <name evidence="6" type="ORF">ACFQJ7_16200</name>
</gene>
<keyword evidence="1 4" id="KW-0805">Transcription regulation</keyword>
<sequence length="188" mass="21373">MTNNDGTSAGDEVATAREEVVEAMATTAEMYGMKRSVGRLYGILYFADGPLSLDELVERSDYAKSTVSTAMTTLERYYFVQRRSLPGEGKRAFFEAERDWWSVMRRVLETEGQREVVTMTRALESAERQLGETNSEQATDSLERVRELQAYYRQIEQFVDLLTGLSSEELAAMAEMIETETELPSDDR</sequence>
<comment type="caution">
    <text evidence="6">The sequence shown here is derived from an EMBL/GenBank/DDBJ whole genome shotgun (WGS) entry which is preliminary data.</text>
</comment>
<dbReference type="EMBL" id="JBHSZQ010000050">
    <property type="protein sequence ID" value="MFC7127540.1"/>
    <property type="molecule type" value="Genomic_DNA"/>
</dbReference>
<dbReference type="Proteomes" id="UP001596414">
    <property type="component" value="Unassembled WGS sequence"/>
</dbReference>